<dbReference type="SUPFAM" id="SSF53335">
    <property type="entry name" value="S-adenosyl-L-methionine-dependent methyltransferases"/>
    <property type="match status" value="1"/>
</dbReference>
<evidence type="ECO:0000313" key="3">
    <source>
        <dbReference type="Proteomes" id="UP000198804"/>
    </source>
</evidence>
<keyword evidence="2" id="KW-0808">Transferase</keyword>
<dbReference type="InterPro" id="IPR029063">
    <property type="entry name" value="SAM-dependent_MTases_sf"/>
</dbReference>
<keyword evidence="2" id="KW-0489">Methyltransferase</keyword>
<sequence>MICSVCNAAEFEEKFILWDGLCREWQIAPHERSYIDRQQGTRCTSCGSNLRSIILAQAIIKSFGYAGCLNDWVKTSEPQGMRILELNGAGRLTPVLSQLPGHIVRHYPDVDMHNLPYVDASFDLVVHSDTLEHVSNPVHALAECRRILGAGGVLAFTVPVIVERLTRGRDGLPPSYHGRADTTAPDYRVFTEYGSDMWTHVIKAGFDSVTIHTLDYPAASAMAAIR</sequence>
<dbReference type="OrthoDB" id="5642573at2"/>
<dbReference type="AlphaFoldDB" id="A0A1I4N225"/>
<accession>A0A1I4N225</accession>
<reference evidence="3" key="1">
    <citation type="submission" date="2016-10" db="EMBL/GenBank/DDBJ databases">
        <authorList>
            <person name="Varghese N."/>
            <person name="Submissions S."/>
        </authorList>
    </citation>
    <scope>NUCLEOTIDE SEQUENCE [LARGE SCALE GENOMIC DNA]</scope>
    <source>
        <strain evidence="3">CGMCC 1.6474</strain>
    </source>
</reference>
<evidence type="ECO:0000313" key="2">
    <source>
        <dbReference type="EMBL" id="SFM09250.1"/>
    </source>
</evidence>
<gene>
    <name evidence="2" type="ORF">SAMN04488125_1516</name>
</gene>
<keyword evidence="3" id="KW-1185">Reference proteome</keyword>
<name>A0A1I4N225_9HYPH</name>
<dbReference type="CDD" id="cd02440">
    <property type="entry name" value="AdoMet_MTases"/>
    <property type="match status" value="1"/>
</dbReference>
<dbReference type="GO" id="GO:0032259">
    <property type="term" value="P:methylation"/>
    <property type="evidence" value="ECO:0007669"/>
    <property type="project" value="UniProtKB-KW"/>
</dbReference>
<proteinExistence type="predicted"/>
<organism evidence="2 3">
    <name type="scientific">Methylorubrum salsuginis</name>
    <dbReference type="NCBI Taxonomy" id="414703"/>
    <lineage>
        <taxon>Bacteria</taxon>
        <taxon>Pseudomonadati</taxon>
        <taxon>Pseudomonadota</taxon>
        <taxon>Alphaproteobacteria</taxon>
        <taxon>Hyphomicrobiales</taxon>
        <taxon>Methylobacteriaceae</taxon>
        <taxon>Methylorubrum</taxon>
    </lineage>
</organism>
<protein>
    <submittedName>
        <fullName evidence="2">Methyltransferase domain-containing protein</fullName>
    </submittedName>
</protein>
<dbReference type="STRING" id="414703.SAMN04488125_1516"/>
<dbReference type="Gene3D" id="3.40.50.150">
    <property type="entry name" value="Vaccinia Virus protein VP39"/>
    <property type="match status" value="1"/>
</dbReference>
<dbReference type="RefSeq" id="WP_091952127.1">
    <property type="nucleotide sequence ID" value="NZ_FOSV01000051.1"/>
</dbReference>
<dbReference type="Pfam" id="PF08241">
    <property type="entry name" value="Methyltransf_11"/>
    <property type="match status" value="1"/>
</dbReference>
<evidence type="ECO:0000259" key="1">
    <source>
        <dbReference type="Pfam" id="PF08241"/>
    </source>
</evidence>
<dbReference type="InterPro" id="IPR013216">
    <property type="entry name" value="Methyltransf_11"/>
</dbReference>
<dbReference type="EMBL" id="FOSV01000051">
    <property type="protein sequence ID" value="SFM09250.1"/>
    <property type="molecule type" value="Genomic_DNA"/>
</dbReference>
<feature type="domain" description="Methyltransferase type 11" evidence="1">
    <location>
        <begin position="110"/>
        <end position="156"/>
    </location>
</feature>
<dbReference type="GO" id="GO:0008757">
    <property type="term" value="F:S-adenosylmethionine-dependent methyltransferase activity"/>
    <property type="evidence" value="ECO:0007669"/>
    <property type="project" value="InterPro"/>
</dbReference>
<dbReference type="Proteomes" id="UP000198804">
    <property type="component" value="Unassembled WGS sequence"/>
</dbReference>